<dbReference type="GO" id="GO:0005737">
    <property type="term" value="C:cytoplasm"/>
    <property type="evidence" value="ECO:0007669"/>
    <property type="project" value="UniProtKB-ARBA"/>
</dbReference>
<dbReference type="Gene3D" id="2.40.50.90">
    <property type="match status" value="1"/>
</dbReference>
<sequence>MEGRATIFPIEKFETITWENVQVEDAVILPCTKVVMIGGGLADNARVMEEKYPNKCWRYQDSQSQLLTRNLKANDDRTLKQNDNGDGDGKGKTKNDGGFVGVASFIVSPVEFYLQPSFVLNKINRLLLEMCEFYKDDMEPVPHDELYEGMPCAARFQDDKQWYRAVVVKAGLNDARIVFVDWGNSQFEPLFGIKPLTKEFGRLPPLTLRCRIDGARERTMFQKVIDQFQSEMETLQRVVLCIPTSIDELGSMNVHLLNHETKEDIGQKYIPKEPLCPHTVEYYENEIRKLDLTKLEQQNTEIDQPAGDEQTTSDFKYEKLVDGETASNYSDLNRSVEAFVEERKVRTPNFNYSPELSVEELDKKYEKFQQGLYSSDMEAFFDGAPIFSDSDEDGIKPKQKSLKQMKREAKLKSEGRWPPMDQKNQRSLSVIMQNRFYRTPDGTEYIKDFSKAIKPPKGDQEIVISRVISAREIYLHTDSQVQFLETLHNKFKRHLDPDAMPLSTSKHTTGMACVYYDVTSDLWYRARINEVAPGEISLHLIDKAKTIWIGQSKFDTIKALPAVENYFFLEPQVFKCKLRHLCEPSPVAIENDLIRQLLPVDQKFMCHFERDREPWRIKLFDPKTYESIIDKFNAEMEVRHLKVRADHQRTRLGDVALHRDTPYTRAKFAEIRDHILLWNEFLCYMQNLVTKW</sequence>
<dbReference type="AlphaFoldDB" id="A0A915IUD4"/>
<dbReference type="InterPro" id="IPR035437">
    <property type="entry name" value="SNase_OB-fold_sf"/>
</dbReference>
<dbReference type="InterPro" id="IPR050621">
    <property type="entry name" value="Tudor_domain_containing"/>
</dbReference>
<feature type="region of interest" description="Disordered" evidence="1">
    <location>
        <begin position="71"/>
        <end position="93"/>
    </location>
</feature>
<dbReference type="InterPro" id="IPR002999">
    <property type="entry name" value="Tudor"/>
</dbReference>
<proteinExistence type="predicted"/>
<evidence type="ECO:0000313" key="3">
    <source>
        <dbReference type="Proteomes" id="UP000887565"/>
    </source>
</evidence>
<dbReference type="PROSITE" id="PS50304">
    <property type="entry name" value="TUDOR"/>
    <property type="match status" value="1"/>
</dbReference>
<accession>A0A915IUD4</accession>
<evidence type="ECO:0000259" key="2">
    <source>
        <dbReference type="PROSITE" id="PS50304"/>
    </source>
</evidence>
<evidence type="ECO:0000256" key="1">
    <source>
        <dbReference type="SAM" id="MobiDB-lite"/>
    </source>
</evidence>
<dbReference type="WBParaSite" id="nRc.2.0.1.t16999-RA">
    <property type="protein sequence ID" value="nRc.2.0.1.t16999-RA"/>
    <property type="gene ID" value="nRc.2.0.1.g16999"/>
</dbReference>
<feature type="domain" description="Tudor" evidence="2">
    <location>
        <begin position="145"/>
        <end position="203"/>
    </location>
</feature>
<keyword evidence="3" id="KW-1185">Reference proteome</keyword>
<dbReference type="SMART" id="SM00333">
    <property type="entry name" value="TUDOR"/>
    <property type="match status" value="2"/>
</dbReference>
<dbReference type="SUPFAM" id="SSF63748">
    <property type="entry name" value="Tudor/PWWP/MBT"/>
    <property type="match status" value="2"/>
</dbReference>
<dbReference type="CDD" id="cd20379">
    <property type="entry name" value="Tudor_dTUD-like"/>
    <property type="match status" value="1"/>
</dbReference>
<dbReference type="PANTHER" id="PTHR22948:SF76">
    <property type="entry name" value="FI20010P1-RELATED"/>
    <property type="match status" value="1"/>
</dbReference>
<dbReference type="Proteomes" id="UP000887565">
    <property type="component" value="Unplaced"/>
</dbReference>
<reference evidence="4" key="1">
    <citation type="submission" date="2022-11" db="UniProtKB">
        <authorList>
            <consortium name="WormBaseParasite"/>
        </authorList>
    </citation>
    <scope>IDENTIFICATION</scope>
</reference>
<name>A0A915IUD4_ROMCU</name>
<dbReference type="Pfam" id="PF00567">
    <property type="entry name" value="TUDOR"/>
    <property type="match status" value="2"/>
</dbReference>
<evidence type="ECO:0000313" key="4">
    <source>
        <dbReference type="WBParaSite" id="nRc.2.0.1.t16999-RA"/>
    </source>
</evidence>
<dbReference type="PANTHER" id="PTHR22948">
    <property type="entry name" value="TUDOR DOMAIN CONTAINING PROTEIN"/>
    <property type="match status" value="1"/>
</dbReference>
<dbReference type="Gene3D" id="2.30.30.140">
    <property type="match status" value="2"/>
</dbReference>
<organism evidence="3 4">
    <name type="scientific">Romanomermis culicivorax</name>
    <name type="common">Nematode worm</name>
    <dbReference type="NCBI Taxonomy" id="13658"/>
    <lineage>
        <taxon>Eukaryota</taxon>
        <taxon>Metazoa</taxon>
        <taxon>Ecdysozoa</taxon>
        <taxon>Nematoda</taxon>
        <taxon>Enoplea</taxon>
        <taxon>Dorylaimia</taxon>
        <taxon>Mermithida</taxon>
        <taxon>Mermithoidea</taxon>
        <taxon>Mermithidae</taxon>
        <taxon>Romanomermis</taxon>
    </lineage>
</organism>
<protein>
    <submittedName>
        <fullName evidence="4">Tudor domain-containing protein</fullName>
    </submittedName>
</protein>